<evidence type="ECO:0000256" key="4">
    <source>
        <dbReference type="ARBA" id="ARBA00022679"/>
    </source>
</evidence>
<gene>
    <name evidence="10 14" type="primary">miaA</name>
    <name evidence="14" type="ORF">IAB31_02360</name>
</gene>
<dbReference type="HAMAP" id="MF_00185">
    <property type="entry name" value="IPP_trans"/>
    <property type="match status" value="1"/>
</dbReference>
<evidence type="ECO:0000313" key="15">
    <source>
        <dbReference type="Proteomes" id="UP000886757"/>
    </source>
</evidence>
<dbReference type="PANTHER" id="PTHR11088:SF60">
    <property type="entry name" value="TRNA DIMETHYLALLYLTRANSFERASE"/>
    <property type="match status" value="1"/>
</dbReference>
<dbReference type="NCBIfam" id="TIGR00174">
    <property type="entry name" value="miaA"/>
    <property type="match status" value="1"/>
</dbReference>
<comment type="similarity">
    <text evidence="3 10 13">Belongs to the IPP transferase family.</text>
</comment>
<keyword evidence="4 10" id="KW-0808">Transferase</keyword>
<protein>
    <recommendedName>
        <fullName evidence="10">tRNA dimethylallyltransferase</fullName>
        <ecNumber evidence="10">2.5.1.75</ecNumber>
    </recommendedName>
    <alternativeName>
        <fullName evidence="10">Dimethylallyl diphosphate:tRNA dimethylallyltransferase</fullName>
        <shortName evidence="10">DMAPP:tRNA dimethylallyltransferase</shortName>
        <shortName evidence="10">DMATase</shortName>
    </alternativeName>
    <alternativeName>
        <fullName evidence="10">Isopentenyl-diphosphate:tRNA isopentenyltransferase</fullName>
        <shortName evidence="10">IPP transferase</shortName>
        <shortName evidence="10">IPPT</shortName>
        <shortName evidence="10">IPTase</shortName>
    </alternativeName>
</protein>
<dbReference type="EC" id="2.5.1.75" evidence="10"/>
<comment type="function">
    <text evidence="2 10 12">Catalyzes the transfer of a dimethylallyl group onto the adenine at position 37 in tRNAs that read codons beginning with uridine, leading to the formation of N6-(dimethylallyl)adenosine (i(6)A).</text>
</comment>
<feature type="site" description="Interaction with substrate tRNA" evidence="10">
    <location>
        <position position="104"/>
    </location>
</feature>
<evidence type="ECO:0000256" key="3">
    <source>
        <dbReference type="ARBA" id="ARBA00005842"/>
    </source>
</evidence>
<evidence type="ECO:0000313" key="14">
    <source>
        <dbReference type="EMBL" id="HIR12750.1"/>
    </source>
</evidence>
<comment type="subunit">
    <text evidence="10">Monomer.</text>
</comment>
<dbReference type="Pfam" id="PF01715">
    <property type="entry name" value="IPPT"/>
    <property type="match status" value="1"/>
</dbReference>
<organism evidence="14 15">
    <name type="scientific">Candidatus Choladousia intestinavium</name>
    <dbReference type="NCBI Taxonomy" id="2840727"/>
    <lineage>
        <taxon>Bacteria</taxon>
        <taxon>Bacillati</taxon>
        <taxon>Bacillota</taxon>
        <taxon>Clostridia</taxon>
        <taxon>Lachnospirales</taxon>
        <taxon>Lachnospiraceae</taxon>
        <taxon>Lachnospiraceae incertae sedis</taxon>
        <taxon>Candidatus Choladousia</taxon>
    </lineage>
</organism>
<feature type="region of interest" description="Interaction with substrate tRNA" evidence="10">
    <location>
        <begin position="38"/>
        <end position="41"/>
    </location>
</feature>
<reference evidence="14" key="1">
    <citation type="submission" date="2020-10" db="EMBL/GenBank/DDBJ databases">
        <authorList>
            <person name="Gilroy R."/>
        </authorList>
    </citation>
    <scope>NUCLEOTIDE SEQUENCE</scope>
    <source>
        <strain evidence="14">ChiSjej4B22-8148</strain>
    </source>
</reference>
<keyword evidence="7 10" id="KW-0067">ATP-binding</keyword>
<dbReference type="InterPro" id="IPR018022">
    <property type="entry name" value="IPT"/>
</dbReference>
<evidence type="ECO:0000256" key="13">
    <source>
        <dbReference type="RuleBase" id="RU003785"/>
    </source>
</evidence>
<keyword evidence="5 10" id="KW-0819">tRNA processing</keyword>
<evidence type="ECO:0000256" key="9">
    <source>
        <dbReference type="ARBA" id="ARBA00049563"/>
    </source>
</evidence>
<dbReference type="Proteomes" id="UP000886757">
    <property type="component" value="Unassembled WGS sequence"/>
</dbReference>
<dbReference type="InterPro" id="IPR039657">
    <property type="entry name" value="Dimethylallyltransferase"/>
</dbReference>
<evidence type="ECO:0000256" key="1">
    <source>
        <dbReference type="ARBA" id="ARBA00001946"/>
    </source>
</evidence>
<keyword evidence="8 10" id="KW-0460">Magnesium</keyword>
<comment type="caution">
    <text evidence="10">Lacks conserved residue(s) required for the propagation of feature annotation.</text>
</comment>
<comment type="caution">
    <text evidence="14">The sequence shown here is derived from an EMBL/GenBank/DDBJ whole genome shotgun (WGS) entry which is preliminary data.</text>
</comment>
<dbReference type="GO" id="GO:0005524">
    <property type="term" value="F:ATP binding"/>
    <property type="evidence" value="ECO:0007669"/>
    <property type="project" value="UniProtKB-UniRule"/>
</dbReference>
<feature type="binding site" evidence="10">
    <location>
        <begin position="13"/>
        <end position="20"/>
    </location>
    <ligand>
        <name>ATP</name>
        <dbReference type="ChEBI" id="CHEBI:30616"/>
    </ligand>
</feature>
<reference evidence="14" key="2">
    <citation type="journal article" date="2021" name="PeerJ">
        <title>Extensive microbial diversity within the chicken gut microbiome revealed by metagenomics and culture.</title>
        <authorList>
            <person name="Gilroy R."/>
            <person name="Ravi A."/>
            <person name="Getino M."/>
            <person name="Pursley I."/>
            <person name="Horton D.L."/>
            <person name="Alikhan N.F."/>
            <person name="Baker D."/>
            <person name="Gharbi K."/>
            <person name="Hall N."/>
            <person name="Watson M."/>
            <person name="Adriaenssens E.M."/>
            <person name="Foster-Nyarko E."/>
            <person name="Jarju S."/>
            <person name="Secka A."/>
            <person name="Antonio M."/>
            <person name="Oren A."/>
            <person name="Chaudhuri R.R."/>
            <person name="La Ragione R."/>
            <person name="Hildebrand F."/>
            <person name="Pallen M.J."/>
        </authorList>
    </citation>
    <scope>NUCLEOTIDE SEQUENCE</scope>
    <source>
        <strain evidence="14">ChiSjej4B22-8148</strain>
    </source>
</reference>
<dbReference type="EMBL" id="DVGK01000031">
    <property type="protein sequence ID" value="HIR12750.1"/>
    <property type="molecule type" value="Genomic_DNA"/>
</dbReference>
<evidence type="ECO:0000256" key="11">
    <source>
        <dbReference type="RuleBase" id="RU003783"/>
    </source>
</evidence>
<dbReference type="FunFam" id="1.10.20.140:FF:000001">
    <property type="entry name" value="tRNA dimethylallyltransferase"/>
    <property type="match status" value="1"/>
</dbReference>
<evidence type="ECO:0000256" key="5">
    <source>
        <dbReference type="ARBA" id="ARBA00022694"/>
    </source>
</evidence>
<comment type="catalytic activity">
    <reaction evidence="9 10 11">
        <text>adenosine(37) in tRNA + dimethylallyl diphosphate = N(6)-dimethylallyladenosine(37) in tRNA + diphosphate</text>
        <dbReference type="Rhea" id="RHEA:26482"/>
        <dbReference type="Rhea" id="RHEA-COMP:10162"/>
        <dbReference type="Rhea" id="RHEA-COMP:10375"/>
        <dbReference type="ChEBI" id="CHEBI:33019"/>
        <dbReference type="ChEBI" id="CHEBI:57623"/>
        <dbReference type="ChEBI" id="CHEBI:74411"/>
        <dbReference type="ChEBI" id="CHEBI:74415"/>
        <dbReference type="EC" id="2.5.1.75"/>
    </reaction>
</comment>
<dbReference type="Gene3D" id="3.40.50.300">
    <property type="entry name" value="P-loop containing nucleotide triphosphate hydrolases"/>
    <property type="match status" value="1"/>
</dbReference>
<evidence type="ECO:0000256" key="10">
    <source>
        <dbReference type="HAMAP-Rule" id="MF_00185"/>
    </source>
</evidence>
<dbReference type="AlphaFoldDB" id="A0A9D1D804"/>
<evidence type="ECO:0000256" key="2">
    <source>
        <dbReference type="ARBA" id="ARBA00003213"/>
    </source>
</evidence>
<name>A0A9D1D804_9FIRM</name>
<proteinExistence type="inferred from homology"/>
<feature type="site" description="Interaction with substrate tRNA" evidence="10">
    <location>
        <position position="127"/>
    </location>
</feature>
<dbReference type="InterPro" id="IPR027417">
    <property type="entry name" value="P-loop_NTPase"/>
</dbReference>
<dbReference type="SUPFAM" id="SSF52540">
    <property type="entry name" value="P-loop containing nucleoside triphosphate hydrolases"/>
    <property type="match status" value="1"/>
</dbReference>
<evidence type="ECO:0000256" key="7">
    <source>
        <dbReference type="ARBA" id="ARBA00022840"/>
    </source>
</evidence>
<feature type="binding site" evidence="10">
    <location>
        <begin position="15"/>
        <end position="20"/>
    </location>
    <ligand>
        <name>substrate</name>
    </ligand>
</feature>
<evidence type="ECO:0000256" key="8">
    <source>
        <dbReference type="ARBA" id="ARBA00022842"/>
    </source>
</evidence>
<accession>A0A9D1D804</accession>
<dbReference type="Gene3D" id="1.10.20.140">
    <property type="match status" value="1"/>
</dbReference>
<dbReference type="GO" id="GO:0052381">
    <property type="term" value="F:tRNA dimethylallyltransferase activity"/>
    <property type="evidence" value="ECO:0007669"/>
    <property type="project" value="UniProtKB-UniRule"/>
</dbReference>
<sequence>MAAASKPLVILTGPTAVGKTRLSIRLAKEIGGEIISADSMQVYRGMDIGSAKITREEMQGIPHYLIDVLEPWEEFHVVKFQKMAREAMETVWSHGRIPILAGGTGFYIQAVLYDIDFTDTQEDASYRRELEALAEKEGPEVLHRMLQEADPDSAAQIHENNVKRVIRALEFYRDTGKPISKHNEQERQKASPYCFAYFVLNDARSRIYENIDRRVDEMMDQGLLQEVEGLKARGCTRSMVSMQGLGYKEILDYLDGKTTLQEAVRILKRDTRHFAKRQLTWFKRERDVIWLNKQDFDYREERILSSMKNTLQEKGILTESE</sequence>
<dbReference type="PANTHER" id="PTHR11088">
    <property type="entry name" value="TRNA DIMETHYLALLYLTRANSFERASE"/>
    <property type="match status" value="1"/>
</dbReference>
<evidence type="ECO:0000256" key="6">
    <source>
        <dbReference type="ARBA" id="ARBA00022741"/>
    </source>
</evidence>
<dbReference type="GO" id="GO:0006400">
    <property type="term" value="P:tRNA modification"/>
    <property type="evidence" value="ECO:0007669"/>
    <property type="project" value="TreeGrafter"/>
</dbReference>
<keyword evidence="6 10" id="KW-0547">Nucleotide-binding</keyword>
<comment type="cofactor">
    <cofactor evidence="1 10">
        <name>Mg(2+)</name>
        <dbReference type="ChEBI" id="CHEBI:18420"/>
    </cofactor>
</comment>
<evidence type="ECO:0000256" key="12">
    <source>
        <dbReference type="RuleBase" id="RU003784"/>
    </source>
</evidence>